<feature type="signal peptide" evidence="1">
    <location>
        <begin position="1"/>
        <end position="22"/>
    </location>
</feature>
<keyword evidence="4" id="KW-1185">Reference proteome</keyword>
<dbReference type="InterPro" id="IPR025510">
    <property type="entry name" value="DUF4397"/>
</dbReference>
<gene>
    <name evidence="3" type="ORF">LGH74_03530</name>
</gene>
<organism evidence="3 4">
    <name type="scientific">Hymenobacter lucidus</name>
    <dbReference type="NCBI Taxonomy" id="2880930"/>
    <lineage>
        <taxon>Bacteria</taxon>
        <taxon>Pseudomonadati</taxon>
        <taxon>Bacteroidota</taxon>
        <taxon>Cytophagia</taxon>
        <taxon>Cytophagales</taxon>
        <taxon>Hymenobacteraceae</taxon>
        <taxon>Hymenobacter</taxon>
    </lineage>
</organism>
<comment type="caution">
    <text evidence="3">The sequence shown here is derived from an EMBL/GenBank/DDBJ whole genome shotgun (WGS) entry which is preliminary data.</text>
</comment>
<evidence type="ECO:0000313" key="3">
    <source>
        <dbReference type="EMBL" id="MCB2407036.1"/>
    </source>
</evidence>
<evidence type="ECO:0000256" key="1">
    <source>
        <dbReference type="SAM" id="SignalP"/>
    </source>
</evidence>
<sequence length="236" mass="24608">MKTLVNILQRSFLLAALPAALAFSSCGNDDDSPAPAPDQGSILAVHAAPYASRVDFLVDDKKLSDMEYGKTSGYQNVNTGDRNIKINNSTTSAVLLNATQNVAKNVRYSIFAYNTSNSAVASLVTTDDYGTIASGKAKVRVVHLALNAPTVDLGRTGVGAVPIATNVAFGKASAFVEVDAVATDLILQETTSKAVIKTLGNKTFASGKAYTVVIRGDATNTANSAVALAVDYIENN</sequence>
<evidence type="ECO:0000313" key="4">
    <source>
        <dbReference type="Proteomes" id="UP001165296"/>
    </source>
</evidence>
<dbReference type="EMBL" id="JAJADR010000001">
    <property type="protein sequence ID" value="MCB2407036.1"/>
    <property type="molecule type" value="Genomic_DNA"/>
</dbReference>
<proteinExistence type="predicted"/>
<name>A0ABS8AMM4_9BACT</name>
<protein>
    <submittedName>
        <fullName evidence="3">DUF4397 domain-containing protein</fullName>
    </submittedName>
</protein>
<feature type="domain" description="DUF4397" evidence="2">
    <location>
        <begin position="43"/>
        <end position="153"/>
    </location>
</feature>
<evidence type="ECO:0000259" key="2">
    <source>
        <dbReference type="Pfam" id="PF14344"/>
    </source>
</evidence>
<dbReference type="Proteomes" id="UP001165296">
    <property type="component" value="Unassembled WGS sequence"/>
</dbReference>
<dbReference type="Pfam" id="PF14344">
    <property type="entry name" value="DUF4397"/>
    <property type="match status" value="1"/>
</dbReference>
<accession>A0ABS8AMM4</accession>
<feature type="chain" id="PRO_5046583417" evidence="1">
    <location>
        <begin position="23"/>
        <end position="236"/>
    </location>
</feature>
<dbReference type="RefSeq" id="WP_226172030.1">
    <property type="nucleotide sequence ID" value="NZ_JAJADR010000001.1"/>
</dbReference>
<keyword evidence="1" id="KW-0732">Signal</keyword>
<dbReference type="PROSITE" id="PS51257">
    <property type="entry name" value="PROKAR_LIPOPROTEIN"/>
    <property type="match status" value="1"/>
</dbReference>
<reference evidence="3" key="1">
    <citation type="submission" date="2021-10" db="EMBL/GenBank/DDBJ databases">
        <authorList>
            <person name="Dean J.D."/>
            <person name="Kim M.K."/>
            <person name="Newey C.N."/>
            <person name="Stoker T.S."/>
            <person name="Thompson D.W."/>
            <person name="Grose J.H."/>
        </authorList>
    </citation>
    <scope>NUCLEOTIDE SEQUENCE</scope>
    <source>
        <strain evidence="3">BT178</strain>
    </source>
</reference>